<organism evidence="9 10">
    <name type="scientific">Mycena pura</name>
    <dbReference type="NCBI Taxonomy" id="153505"/>
    <lineage>
        <taxon>Eukaryota</taxon>
        <taxon>Fungi</taxon>
        <taxon>Dikarya</taxon>
        <taxon>Basidiomycota</taxon>
        <taxon>Agaricomycotina</taxon>
        <taxon>Agaricomycetes</taxon>
        <taxon>Agaricomycetidae</taxon>
        <taxon>Agaricales</taxon>
        <taxon>Marasmiineae</taxon>
        <taxon>Mycenaceae</taxon>
        <taxon>Mycena</taxon>
    </lineage>
</organism>
<evidence type="ECO:0000256" key="2">
    <source>
        <dbReference type="ARBA" id="ARBA00010790"/>
    </source>
</evidence>
<gene>
    <name evidence="9" type="ORF">GGX14DRAFT_557699</name>
</gene>
<comment type="caution">
    <text evidence="9">The sequence shown here is derived from an EMBL/GenBank/DDBJ whole genome shotgun (WGS) entry which is preliminary data.</text>
</comment>
<dbReference type="Pfam" id="PF05199">
    <property type="entry name" value="GMC_oxred_C"/>
    <property type="match status" value="1"/>
</dbReference>
<evidence type="ECO:0000256" key="4">
    <source>
        <dbReference type="ARBA" id="ARBA00022729"/>
    </source>
</evidence>
<evidence type="ECO:0000256" key="6">
    <source>
        <dbReference type="ARBA" id="ARBA00023002"/>
    </source>
</evidence>
<dbReference type="PROSITE" id="PS00624">
    <property type="entry name" value="GMC_OXRED_2"/>
    <property type="match status" value="1"/>
</dbReference>
<reference evidence="9" key="1">
    <citation type="submission" date="2023-03" db="EMBL/GenBank/DDBJ databases">
        <title>Massive genome expansion in bonnet fungi (Mycena s.s.) driven by repeated elements and novel gene families across ecological guilds.</title>
        <authorList>
            <consortium name="Lawrence Berkeley National Laboratory"/>
            <person name="Harder C.B."/>
            <person name="Miyauchi S."/>
            <person name="Viragh M."/>
            <person name="Kuo A."/>
            <person name="Thoen E."/>
            <person name="Andreopoulos B."/>
            <person name="Lu D."/>
            <person name="Skrede I."/>
            <person name="Drula E."/>
            <person name="Henrissat B."/>
            <person name="Morin E."/>
            <person name="Kohler A."/>
            <person name="Barry K."/>
            <person name="LaButti K."/>
            <person name="Morin E."/>
            <person name="Salamov A."/>
            <person name="Lipzen A."/>
            <person name="Mereny Z."/>
            <person name="Hegedus B."/>
            <person name="Baldrian P."/>
            <person name="Stursova M."/>
            <person name="Weitz H."/>
            <person name="Taylor A."/>
            <person name="Grigoriev I.V."/>
            <person name="Nagy L.G."/>
            <person name="Martin F."/>
            <person name="Kauserud H."/>
        </authorList>
    </citation>
    <scope>NUCLEOTIDE SEQUENCE</scope>
    <source>
        <strain evidence="9">9144</strain>
    </source>
</reference>
<comment type="cofactor">
    <cofactor evidence="1">
        <name>FAD</name>
        <dbReference type="ChEBI" id="CHEBI:57692"/>
    </cofactor>
</comment>
<dbReference type="InterPro" id="IPR000172">
    <property type="entry name" value="GMC_OxRdtase_N"/>
</dbReference>
<dbReference type="InterPro" id="IPR012132">
    <property type="entry name" value="GMC_OxRdtase"/>
</dbReference>
<protein>
    <recommendedName>
        <fullName evidence="8">Glucose-methanol-choline oxidoreductase N-terminal domain-containing protein</fullName>
    </recommendedName>
</protein>
<dbReference type="PANTHER" id="PTHR11552">
    <property type="entry name" value="GLUCOSE-METHANOL-CHOLINE GMC OXIDOREDUCTASE"/>
    <property type="match status" value="1"/>
</dbReference>
<evidence type="ECO:0000256" key="7">
    <source>
        <dbReference type="ARBA" id="ARBA00023180"/>
    </source>
</evidence>
<evidence type="ECO:0000256" key="5">
    <source>
        <dbReference type="ARBA" id="ARBA00022827"/>
    </source>
</evidence>
<name>A0AAD6YLY4_9AGAR</name>
<dbReference type="AlphaFoldDB" id="A0AAD6YLY4"/>
<keyword evidence="6" id="KW-0560">Oxidoreductase</keyword>
<accession>A0AAD6YLY4</accession>
<dbReference type="Gene3D" id="3.30.560.10">
    <property type="entry name" value="Glucose Oxidase, domain 3"/>
    <property type="match status" value="1"/>
</dbReference>
<evidence type="ECO:0000256" key="1">
    <source>
        <dbReference type="ARBA" id="ARBA00001974"/>
    </source>
</evidence>
<dbReference type="InterPro" id="IPR007867">
    <property type="entry name" value="GMC_OxRtase_C"/>
</dbReference>
<dbReference type="SUPFAM" id="SSF54373">
    <property type="entry name" value="FAD-linked reductases, C-terminal domain"/>
    <property type="match status" value="1"/>
</dbReference>
<dbReference type="GO" id="GO:0016614">
    <property type="term" value="F:oxidoreductase activity, acting on CH-OH group of donors"/>
    <property type="evidence" value="ECO:0007669"/>
    <property type="project" value="InterPro"/>
</dbReference>
<dbReference type="InterPro" id="IPR036188">
    <property type="entry name" value="FAD/NAD-bd_sf"/>
</dbReference>
<keyword evidence="7" id="KW-0325">Glycoprotein</keyword>
<dbReference type="Proteomes" id="UP001219525">
    <property type="component" value="Unassembled WGS sequence"/>
</dbReference>
<feature type="domain" description="Glucose-methanol-choline oxidoreductase N-terminal" evidence="8">
    <location>
        <begin position="16"/>
        <end position="30"/>
    </location>
</feature>
<dbReference type="PANTHER" id="PTHR11552:SF201">
    <property type="entry name" value="GLUCOSE-METHANOL-CHOLINE OXIDOREDUCTASE N-TERMINAL DOMAIN-CONTAINING PROTEIN"/>
    <property type="match status" value="1"/>
</dbReference>
<dbReference type="GO" id="GO:0050660">
    <property type="term" value="F:flavin adenine dinucleotide binding"/>
    <property type="evidence" value="ECO:0007669"/>
    <property type="project" value="InterPro"/>
</dbReference>
<keyword evidence="3" id="KW-0285">Flavoprotein</keyword>
<evidence type="ECO:0000313" key="10">
    <source>
        <dbReference type="Proteomes" id="UP001219525"/>
    </source>
</evidence>
<evidence type="ECO:0000259" key="8">
    <source>
        <dbReference type="PROSITE" id="PS00624"/>
    </source>
</evidence>
<evidence type="ECO:0000256" key="3">
    <source>
        <dbReference type="ARBA" id="ARBA00022630"/>
    </source>
</evidence>
<keyword evidence="5" id="KW-0274">FAD</keyword>
<proteinExistence type="inferred from homology"/>
<dbReference type="Gene3D" id="3.50.50.60">
    <property type="entry name" value="FAD/NAD(P)-binding domain"/>
    <property type="match status" value="1"/>
</dbReference>
<keyword evidence="10" id="KW-1185">Reference proteome</keyword>
<evidence type="ECO:0000313" key="9">
    <source>
        <dbReference type="EMBL" id="KAJ7223126.1"/>
    </source>
</evidence>
<comment type="similarity">
    <text evidence="2">Belongs to the GMC oxidoreductase family.</text>
</comment>
<dbReference type="EMBL" id="JARJCW010000006">
    <property type="protein sequence ID" value="KAJ7223126.1"/>
    <property type="molecule type" value="Genomic_DNA"/>
</dbReference>
<keyword evidence="4" id="KW-0732">Signal</keyword>
<sequence length="183" mass="19416">MASCTLGRNFCCVQASTFKTPQLLKLSGVGDKKVLDAHGVPVKPDLPGVGANFRFILTVGSAPEAGKSYCTVFTALTHPFSSGTVHIASSDPLSAPNIDYNVLDNQIDIDVLTHGIEFARRLVATDSLHGIINEIVPGPTVRSKAELEDFIRKTIGLVFHPIGTATAPRRCFRGAKGASSIPC</sequence>